<dbReference type="HOGENOM" id="CLU_1713255_0_0_1"/>
<dbReference type="VEuPathDB" id="FungiDB:HMPREF1120_00444"/>
<dbReference type="EMBL" id="JH226130">
    <property type="protein sequence ID" value="EHY52229.1"/>
    <property type="molecule type" value="Genomic_DNA"/>
</dbReference>
<dbReference type="Proteomes" id="UP000007304">
    <property type="component" value="Unassembled WGS sequence"/>
</dbReference>
<dbReference type="GeneID" id="20305083"/>
<sequence>MPVESANRTANIGVRRRPMRVLIRLSNEALNRLPRERESILTWLRTDSVADRFLRNSNNVTHCQLAPNANGQAEAEAVAKLVQQLELYMDSITDWNVIFADLVGNGESSVSRHVDVSIDIETMLLNLSLLHDADKIQDFRCIGSIMEWSNTGH</sequence>
<protein>
    <submittedName>
        <fullName evidence="1">Uncharacterized protein</fullName>
    </submittedName>
</protein>
<evidence type="ECO:0000313" key="2">
    <source>
        <dbReference type="Proteomes" id="UP000007304"/>
    </source>
</evidence>
<reference evidence="1" key="1">
    <citation type="submission" date="2011-07" db="EMBL/GenBank/DDBJ databases">
        <title>The Genome Sequence of Exophiala (Wangiella) dermatitidis NIH/UT8656.</title>
        <authorList>
            <consortium name="The Broad Institute Genome Sequencing Platform"/>
            <person name="Cuomo C."/>
            <person name="Wang Z."/>
            <person name="Hunicke-Smith S."/>
            <person name="Szanislo P.J."/>
            <person name="Earl A."/>
            <person name="Young S.K."/>
            <person name="Zeng Q."/>
            <person name="Gargeya S."/>
            <person name="Fitzgerald M."/>
            <person name="Haas B."/>
            <person name="Abouelleil A."/>
            <person name="Alvarado L."/>
            <person name="Arachchi H.M."/>
            <person name="Berlin A."/>
            <person name="Brown A."/>
            <person name="Chapman S.B."/>
            <person name="Chen Z."/>
            <person name="Dunbar C."/>
            <person name="Freedman E."/>
            <person name="Gearin G."/>
            <person name="Gellesch M."/>
            <person name="Goldberg J."/>
            <person name="Griggs A."/>
            <person name="Gujja S."/>
            <person name="Heiman D."/>
            <person name="Howarth C."/>
            <person name="Larson L."/>
            <person name="Lui A."/>
            <person name="MacDonald P.J.P."/>
            <person name="Montmayeur A."/>
            <person name="Murphy C."/>
            <person name="Neiman D."/>
            <person name="Pearson M."/>
            <person name="Priest M."/>
            <person name="Roberts A."/>
            <person name="Saif S."/>
            <person name="Shea T."/>
            <person name="Shenoy N."/>
            <person name="Sisk P."/>
            <person name="Stolte C."/>
            <person name="Sykes S."/>
            <person name="Wortman J."/>
            <person name="Nusbaum C."/>
            <person name="Birren B."/>
        </authorList>
    </citation>
    <scope>NUCLEOTIDE SEQUENCE</scope>
    <source>
        <strain evidence="1">NIH/UT8656</strain>
    </source>
</reference>
<accession>H6BNF9</accession>
<organism evidence="1 2">
    <name type="scientific">Exophiala dermatitidis (strain ATCC 34100 / CBS 525.76 / NIH/UT8656)</name>
    <name type="common">Black yeast</name>
    <name type="synonym">Wangiella dermatitidis</name>
    <dbReference type="NCBI Taxonomy" id="858893"/>
    <lineage>
        <taxon>Eukaryota</taxon>
        <taxon>Fungi</taxon>
        <taxon>Dikarya</taxon>
        <taxon>Ascomycota</taxon>
        <taxon>Pezizomycotina</taxon>
        <taxon>Eurotiomycetes</taxon>
        <taxon>Chaetothyriomycetidae</taxon>
        <taxon>Chaetothyriales</taxon>
        <taxon>Herpotrichiellaceae</taxon>
        <taxon>Exophiala</taxon>
    </lineage>
</organism>
<keyword evidence="2" id="KW-1185">Reference proteome</keyword>
<dbReference type="AlphaFoldDB" id="H6BNF9"/>
<dbReference type="RefSeq" id="XP_009152690.1">
    <property type="nucleotide sequence ID" value="XM_009154442.1"/>
</dbReference>
<dbReference type="InParanoid" id="H6BNF9"/>
<name>H6BNF9_EXODN</name>
<evidence type="ECO:0000313" key="1">
    <source>
        <dbReference type="EMBL" id="EHY52229.1"/>
    </source>
</evidence>
<gene>
    <name evidence="1" type="ORF">HMPREF1120_00444</name>
</gene>
<proteinExistence type="predicted"/>